<feature type="coiled-coil region" evidence="1">
    <location>
        <begin position="320"/>
        <end position="347"/>
    </location>
</feature>
<dbReference type="EMBL" id="JAVRQU010000001">
    <property type="protein sequence ID" value="KAK5707832.1"/>
    <property type="molecule type" value="Genomic_DNA"/>
</dbReference>
<comment type="caution">
    <text evidence="3">The sequence shown here is derived from an EMBL/GenBank/DDBJ whole genome shotgun (WGS) entry which is preliminary data.</text>
</comment>
<name>A0AAN7WEB8_9PEZI</name>
<evidence type="ECO:0000256" key="1">
    <source>
        <dbReference type="SAM" id="Coils"/>
    </source>
</evidence>
<accession>A0AAN7WEB8</accession>
<dbReference type="AlphaFoldDB" id="A0AAN7WEB8"/>
<organism evidence="3 4">
    <name type="scientific">Elasticomyces elasticus</name>
    <dbReference type="NCBI Taxonomy" id="574655"/>
    <lineage>
        <taxon>Eukaryota</taxon>
        <taxon>Fungi</taxon>
        <taxon>Dikarya</taxon>
        <taxon>Ascomycota</taxon>
        <taxon>Pezizomycotina</taxon>
        <taxon>Dothideomycetes</taxon>
        <taxon>Dothideomycetidae</taxon>
        <taxon>Mycosphaerellales</taxon>
        <taxon>Teratosphaeriaceae</taxon>
        <taxon>Elasticomyces</taxon>
    </lineage>
</organism>
<evidence type="ECO:0000256" key="2">
    <source>
        <dbReference type="SAM" id="MobiDB-lite"/>
    </source>
</evidence>
<keyword evidence="1" id="KW-0175">Coiled coil</keyword>
<sequence length="360" mass="39548">MSDSHKKRARSVDTEIGFGESQGVRPAAKVLRKARERGNNMKVKKLKGSAPESSARQTLFRSGNDHIAAKTQRGGQGKIIRGHMPAQHVVELPGQVYDETIAPLIAKALGHRGEGGERAVETREGAPNSVQAPTLGLAGGIASRDSETSRLQLAIHTAQRMVEDKDGAIRNLLNGIEIRGKTVQILDGVVQNSTHRLKLLRDDLQIARAMLDGATADYREAADGRADYMARYLKEQATSSELETRLADQESCNKALQYAIHDVAQDLITAQDEKAACVKENNGLKAKIFEADLTSSFCKDEYEQARRALQTENIGLKGTIAGKERELQTITDEKEMMRKQIAELKGRVTAAEMYQQWSTS</sequence>
<gene>
    <name evidence="3" type="ORF">LTR97_000370</name>
</gene>
<dbReference type="Proteomes" id="UP001310594">
    <property type="component" value="Unassembled WGS sequence"/>
</dbReference>
<evidence type="ECO:0000313" key="4">
    <source>
        <dbReference type="Proteomes" id="UP001310594"/>
    </source>
</evidence>
<evidence type="ECO:0000313" key="3">
    <source>
        <dbReference type="EMBL" id="KAK5707832.1"/>
    </source>
</evidence>
<reference evidence="3" key="1">
    <citation type="submission" date="2023-08" db="EMBL/GenBank/DDBJ databases">
        <title>Black Yeasts Isolated from many extreme environments.</title>
        <authorList>
            <person name="Coleine C."/>
            <person name="Stajich J.E."/>
            <person name="Selbmann L."/>
        </authorList>
    </citation>
    <scope>NUCLEOTIDE SEQUENCE</scope>
    <source>
        <strain evidence="3">CCFEE 5810</strain>
    </source>
</reference>
<protein>
    <submittedName>
        <fullName evidence="3">Uncharacterized protein</fullName>
    </submittedName>
</protein>
<feature type="region of interest" description="Disordered" evidence="2">
    <location>
        <begin position="1"/>
        <end position="57"/>
    </location>
</feature>
<proteinExistence type="predicted"/>